<dbReference type="AlphaFoldDB" id="A0A1J7JSI0"/>
<keyword evidence="1" id="KW-0547">Nucleotide-binding</keyword>
<dbReference type="InterPro" id="IPR001806">
    <property type="entry name" value="Small_GTPase"/>
</dbReference>
<proteinExistence type="predicted"/>
<sequence>MPAPRPYPPLGNTEGEVKRENTQQDLKNRGRNDRPGYLDPTGLRSLVFVYDISSRASFEELTERFDELLVRCNYLSSASPVMILGLKADVSDDERQVSKDDLSGFAASRGCLFAECSAKTGANVDEAFGLITEQVHISLTASEGRERKTLPVR</sequence>
<organism evidence="4 5">
    <name type="scientific">Coniochaeta ligniaria NRRL 30616</name>
    <dbReference type="NCBI Taxonomy" id="1408157"/>
    <lineage>
        <taxon>Eukaryota</taxon>
        <taxon>Fungi</taxon>
        <taxon>Dikarya</taxon>
        <taxon>Ascomycota</taxon>
        <taxon>Pezizomycotina</taxon>
        <taxon>Sordariomycetes</taxon>
        <taxon>Sordariomycetidae</taxon>
        <taxon>Coniochaetales</taxon>
        <taxon>Coniochaetaceae</taxon>
        <taxon>Coniochaeta</taxon>
    </lineage>
</organism>
<dbReference type="PROSITE" id="PS51421">
    <property type="entry name" value="RAS"/>
    <property type="match status" value="1"/>
</dbReference>
<dbReference type="InterPro" id="IPR027417">
    <property type="entry name" value="P-loop_NTPase"/>
</dbReference>
<dbReference type="InterPro" id="IPR020849">
    <property type="entry name" value="Small_GTPase_Ras-type"/>
</dbReference>
<evidence type="ECO:0000256" key="3">
    <source>
        <dbReference type="SAM" id="MobiDB-lite"/>
    </source>
</evidence>
<dbReference type="Pfam" id="PF00071">
    <property type="entry name" value="Ras"/>
    <property type="match status" value="1"/>
</dbReference>
<evidence type="ECO:0000256" key="1">
    <source>
        <dbReference type="ARBA" id="ARBA00022741"/>
    </source>
</evidence>
<dbReference type="EMBL" id="KV875094">
    <property type="protein sequence ID" value="OIW32944.1"/>
    <property type="molecule type" value="Genomic_DNA"/>
</dbReference>
<dbReference type="PRINTS" id="PR00449">
    <property type="entry name" value="RASTRNSFRMNG"/>
</dbReference>
<gene>
    <name evidence="4" type="ORF">CONLIGDRAFT_640113</name>
</gene>
<dbReference type="InParanoid" id="A0A1J7JSI0"/>
<dbReference type="GO" id="GO:0005525">
    <property type="term" value="F:GTP binding"/>
    <property type="evidence" value="ECO:0007669"/>
    <property type="project" value="UniProtKB-KW"/>
</dbReference>
<dbReference type="Gene3D" id="3.40.50.300">
    <property type="entry name" value="P-loop containing nucleotide triphosphate hydrolases"/>
    <property type="match status" value="1"/>
</dbReference>
<evidence type="ECO:0000313" key="5">
    <source>
        <dbReference type="Proteomes" id="UP000182658"/>
    </source>
</evidence>
<accession>A0A1J7JSI0</accession>
<name>A0A1J7JSI0_9PEZI</name>
<reference evidence="4 5" key="1">
    <citation type="submission" date="2016-10" db="EMBL/GenBank/DDBJ databases">
        <title>Draft genome sequence of Coniochaeta ligniaria NRRL30616, a lignocellulolytic fungus for bioabatement of inhibitors in plant biomass hydrolysates.</title>
        <authorList>
            <consortium name="DOE Joint Genome Institute"/>
            <person name="Jimenez D.J."/>
            <person name="Hector R.E."/>
            <person name="Riley R."/>
            <person name="Sun H."/>
            <person name="Grigoriev I.V."/>
            <person name="Van Elsas J.D."/>
            <person name="Nichols N.N."/>
        </authorList>
    </citation>
    <scope>NUCLEOTIDE SEQUENCE [LARGE SCALE GENOMIC DNA]</scope>
    <source>
        <strain evidence="4 5">NRRL 30616</strain>
    </source>
</reference>
<feature type="region of interest" description="Disordered" evidence="3">
    <location>
        <begin position="1"/>
        <end position="37"/>
    </location>
</feature>
<keyword evidence="2" id="KW-0342">GTP-binding</keyword>
<dbReference type="STRING" id="1408157.A0A1J7JSI0"/>
<dbReference type="Proteomes" id="UP000182658">
    <property type="component" value="Unassembled WGS sequence"/>
</dbReference>
<protein>
    <submittedName>
        <fullName evidence="4">Ras-domain-containing protein</fullName>
    </submittedName>
</protein>
<dbReference type="OrthoDB" id="5242532at2759"/>
<dbReference type="SMART" id="SM00173">
    <property type="entry name" value="RAS"/>
    <property type="match status" value="1"/>
</dbReference>
<keyword evidence="5" id="KW-1185">Reference proteome</keyword>
<dbReference type="GO" id="GO:0003924">
    <property type="term" value="F:GTPase activity"/>
    <property type="evidence" value="ECO:0007669"/>
    <property type="project" value="InterPro"/>
</dbReference>
<dbReference type="GO" id="GO:0007165">
    <property type="term" value="P:signal transduction"/>
    <property type="evidence" value="ECO:0007669"/>
    <property type="project" value="InterPro"/>
</dbReference>
<feature type="compositionally biased region" description="Basic and acidic residues" evidence="3">
    <location>
        <begin position="15"/>
        <end position="36"/>
    </location>
</feature>
<dbReference type="SUPFAM" id="SSF52540">
    <property type="entry name" value="P-loop containing nucleoside triphosphate hydrolases"/>
    <property type="match status" value="1"/>
</dbReference>
<dbReference type="GO" id="GO:0016020">
    <property type="term" value="C:membrane"/>
    <property type="evidence" value="ECO:0007669"/>
    <property type="project" value="InterPro"/>
</dbReference>
<dbReference type="PROSITE" id="PS51419">
    <property type="entry name" value="RAB"/>
    <property type="match status" value="1"/>
</dbReference>
<dbReference type="SMART" id="SM00175">
    <property type="entry name" value="RAB"/>
    <property type="match status" value="1"/>
</dbReference>
<dbReference type="PANTHER" id="PTHR24070">
    <property type="entry name" value="RAS, DI-RAS, AND RHEB FAMILY MEMBERS OF SMALL GTPASE SUPERFAMILY"/>
    <property type="match status" value="1"/>
</dbReference>
<evidence type="ECO:0000256" key="2">
    <source>
        <dbReference type="ARBA" id="ARBA00023134"/>
    </source>
</evidence>
<evidence type="ECO:0000313" key="4">
    <source>
        <dbReference type="EMBL" id="OIW32944.1"/>
    </source>
</evidence>